<proteinExistence type="predicted"/>
<name>M3A4B8_9PROT</name>
<gene>
    <name evidence="2" type="ORF">H261_22188</name>
</gene>
<evidence type="ECO:0000313" key="3">
    <source>
        <dbReference type="Proteomes" id="UP000011744"/>
    </source>
</evidence>
<dbReference type="RefSeq" id="WP_008622102.1">
    <property type="nucleotide sequence ID" value="NZ_AONQ01000115.1"/>
</dbReference>
<evidence type="ECO:0000256" key="1">
    <source>
        <dbReference type="SAM" id="MobiDB-lite"/>
    </source>
</evidence>
<keyword evidence="3" id="KW-1185">Reference proteome</keyword>
<organism evidence="2 3">
    <name type="scientific">Paramagnetospirillum caucaseum</name>
    <dbReference type="NCBI Taxonomy" id="1244869"/>
    <lineage>
        <taxon>Bacteria</taxon>
        <taxon>Pseudomonadati</taxon>
        <taxon>Pseudomonadota</taxon>
        <taxon>Alphaproteobacteria</taxon>
        <taxon>Rhodospirillales</taxon>
        <taxon>Magnetospirillaceae</taxon>
        <taxon>Paramagnetospirillum</taxon>
    </lineage>
</organism>
<evidence type="ECO:0000313" key="2">
    <source>
        <dbReference type="EMBL" id="EME67693.1"/>
    </source>
</evidence>
<dbReference type="AlphaFoldDB" id="M3A4B8"/>
<feature type="region of interest" description="Disordered" evidence="1">
    <location>
        <begin position="1"/>
        <end position="21"/>
    </location>
</feature>
<dbReference type="OrthoDB" id="7350657at2"/>
<protein>
    <submittedName>
        <fullName evidence="2">Uncharacterized protein</fullName>
    </submittedName>
</protein>
<feature type="non-terminal residue" evidence="2">
    <location>
        <position position="102"/>
    </location>
</feature>
<comment type="caution">
    <text evidence="2">The sequence shown here is derived from an EMBL/GenBank/DDBJ whole genome shotgun (WGS) entry which is preliminary data.</text>
</comment>
<dbReference type="Proteomes" id="UP000011744">
    <property type="component" value="Unassembled WGS sequence"/>
</dbReference>
<dbReference type="EMBL" id="AONQ01000115">
    <property type="protein sequence ID" value="EME67693.1"/>
    <property type="molecule type" value="Genomic_DNA"/>
</dbReference>
<reference evidence="2 3" key="1">
    <citation type="journal article" date="2014" name="Genome Announc.">
        <title>Draft Genome Sequence of Magnetospirillum sp. Strain SO-1, a Freshwater Magnetotactic Bacterium Isolated from the Ol'khovka River, Russia.</title>
        <authorList>
            <person name="Grouzdev D.S."/>
            <person name="Dziuba M.V."/>
            <person name="Sukhacheva M.S."/>
            <person name="Mardanov A.V."/>
            <person name="Beletskiy A.V."/>
            <person name="Kuznetsov B.B."/>
            <person name="Skryabin K.G."/>
        </authorList>
    </citation>
    <scope>NUCLEOTIDE SEQUENCE [LARGE SCALE GENOMIC DNA]</scope>
    <source>
        <strain evidence="2 3">SO-1</strain>
    </source>
</reference>
<accession>M3A4B8</accession>
<sequence>MSFLDKLKAAPTPTRVPTASKSTPVTRFIKKVREQQEMVQIAIDGGEINSRTAWFLKSGDAYRFKILRSPLIINETEWFESASLSDLKAIYQGIIDAANSGD</sequence>